<protein>
    <recommendedName>
        <fullName evidence="4">NarX-like N-terminal domain-containing protein</fullName>
    </recommendedName>
</protein>
<comment type="caution">
    <text evidence="2">The sequence shown here is derived from an EMBL/GenBank/DDBJ whole genome shotgun (WGS) entry which is preliminary data.</text>
</comment>
<name>A0A1V6LTC6_9FLAO</name>
<evidence type="ECO:0000313" key="2">
    <source>
        <dbReference type="EMBL" id="OQD43435.1"/>
    </source>
</evidence>
<gene>
    <name evidence="2" type="ORF">BUL40_06290</name>
</gene>
<reference evidence="2 3" key="1">
    <citation type="submission" date="2016-12" db="EMBL/GenBank/DDBJ databases">
        <authorList>
            <person name="Song W.-J."/>
            <person name="Kurnit D.M."/>
        </authorList>
    </citation>
    <scope>NUCLEOTIDE SEQUENCE [LARGE SCALE GENOMIC DNA]</scope>
    <source>
        <strain evidence="2 3">HSG9</strain>
    </source>
</reference>
<evidence type="ECO:0008006" key="4">
    <source>
        <dbReference type="Google" id="ProtNLM"/>
    </source>
</evidence>
<keyword evidence="1" id="KW-1133">Transmembrane helix</keyword>
<keyword evidence="1" id="KW-0472">Membrane</keyword>
<proteinExistence type="predicted"/>
<keyword evidence="1" id="KW-0812">Transmembrane</keyword>
<keyword evidence="3" id="KW-1185">Reference proteome</keyword>
<dbReference type="Proteomes" id="UP000191680">
    <property type="component" value="Unassembled WGS sequence"/>
</dbReference>
<dbReference type="AlphaFoldDB" id="A0A1V6LTC6"/>
<organism evidence="2 3">
    <name type="scientific">Croceivirga radicis</name>
    <dbReference type="NCBI Taxonomy" id="1929488"/>
    <lineage>
        <taxon>Bacteria</taxon>
        <taxon>Pseudomonadati</taxon>
        <taxon>Bacteroidota</taxon>
        <taxon>Flavobacteriia</taxon>
        <taxon>Flavobacteriales</taxon>
        <taxon>Flavobacteriaceae</taxon>
        <taxon>Croceivirga</taxon>
    </lineage>
</organism>
<dbReference type="EMBL" id="MTBC01000003">
    <property type="protein sequence ID" value="OQD43435.1"/>
    <property type="molecule type" value="Genomic_DNA"/>
</dbReference>
<feature type="transmembrane region" description="Helical" evidence="1">
    <location>
        <begin position="179"/>
        <end position="199"/>
    </location>
</feature>
<evidence type="ECO:0000313" key="3">
    <source>
        <dbReference type="Proteomes" id="UP000191680"/>
    </source>
</evidence>
<dbReference type="OrthoDB" id="9760839at2"/>
<evidence type="ECO:0000256" key="1">
    <source>
        <dbReference type="SAM" id="Phobius"/>
    </source>
</evidence>
<sequence>MIKLFFMKKPWNQSFRAYYLLVITILVITVVNQSITQYAFKKEQGRAKVVNLSGKQRMLGQKLLAEYYTCRLNKCNYGEITYLLNKIESSIKLLQDGSPNLNISQLDNSEIEANFERLHPNFIWLKSKFFNREGISRLTEADVTFRVNRFVQIMDEITMQFQIQSEQEFQSLKILELELAIFSILILLFEIFFVVNPIISKLADHKQKLTKLAWHHTHAFSSHMRNINDLKFVLKVEKNVERRQEIMHFIGEELEELNKVSENMTAAFATEKPKNTDTSIASKIKTLLKSANKISDGDKARSVES</sequence>
<accession>A0A1V6LTC6</accession>